<protein>
    <submittedName>
        <fullName evidence="2">Uncharacterized protein</fullName>
    </submittedName>
</protein>
<dbReference type="EMBL" id="CCYA01000149">
    <property type="protein sequence ID" value="CEH12382.1"/>
    <property type="molecule type" value="Genomic_DNA"/>
</dbReference>
<proteinExistence type="predicted"/>
<dbReference type="Proteomes" id="UP000054845">
    <property type="component" value="Unassembled WGS sequence"/>
</dbReference>
<feature type="chain" id="PRO_5006059282" evidence="1">
    <location>
        <begin position="25"/>
        <end position="108"/>
    </location>
</feature>
<accession>A0A0P1B985</accession>
<sequence length="108" mass="11593">MKFTLVAAFASVAALVAFAPAAQAADDRVIADFKGGNGDEFCNSWRCNCINYVPKNKKLSFQTAYCQKGDFSGNFPDSKARVFCSFTDGSKTTTVTKHVAAATFATLE</sequence>
<dbReference type="AlphaFoldDB" id="A0A0P1B985"/>
<keyword evidence="3" id="KW-1185">Reference proteome</keyword>
<dbReference type="OrthoDB" id="2568950at2759"/>
<evidence type="ECO:0000256" key="1">
    <source>
        <dbReference type="SAM" id="SignalP"/>
    </source>
</evidence>
<evidence type="ECO:0000313" key="2">
    <source>
        <dbReference type="EMBL" id="CEH12382.1"/>
    </source>
</evidence>
<feature type="signal peptide" evidence="1">
    <location>
        <begin position="1"/>
        <end position="24"/>
    </location>
</feature>
<evidence type="ECO:0000313" key="3">
    <source>
        <dbReference type="Proteomes" id="UP000054845"/>
    </source>
</evidence>
<keyword evidence="1" id="KW-0732">Signal</keyword>
<organism evidence="2 3">
    <name type="scientific">Ceraceosorus bombacis</name>
    <dbReference type="NCBI Taxonomy" id="401625"/>
    <lineage>
        <taxon>Eukaryota</taxon>
        <taxon>Fungi</taxon>
        <taxon>Dikarya</taxon>
        <taxon>Basidiomycota</taxon>
        <taxon>Ustilaginomycotina</taxon>
        <taxon>Exobasidiomycetes</taxon>
        <taxon>Ceraceosorales</taxon>
        <taxon>Ceraceosoraceae</taxon>
        <taxon>Ceraceosorus</taxon>
    </lineage>
</organism>
<name>A0A0P1B985_9BASI</name>
<reference evidence="2 3" key="1">
    <citation type="submission" date="2014-09" db="EMBL/GenBank/DDBJ databases">
        <authorList>
            <person name="Magalhaes I.L.F."/>
            <person name="Oliveira U."/>
            <person name="Santos F.R."/>
            <person name="Vidigal T.H.D.A."/>
            <person name="Brescovit A.D."/>
            <person name="Santos A.J."/>
        </authorList>
    </citation>
    <scope>NUCLEOTIDE SEQUENCE [LARGE SCALE GENOMIC DNA]</scope>
</reference>